<dbReference type="OrthoDB" id="10250130at2759"/>
<feature type="region of interest" description="Disordered" evidence="3">
    <location>
        <begin position="1"/>
        <end position="32"/>
    </location>
</feature>
<dbReference type="AlphaFoldDB" id="A0A4P9VWY1"/>
<gene>
    <name evidence="5" type="ORF">BDK51DRAFT_49303</name>
</gene>
<keyword evidence="1" id="KW-0880">Kelch repeat</keyword>
<dbReference type="EMBL" id="ML000341">
    <property type="protein sequence ID" value="RKO84229.1"/>
    <property type="molecule type" value="Genomic_DNA"/>
</dbReference>
<feature type="compositionally biased region" description="Low complexity" evidence="3">
    <location>
        <begin position="413"/>
        <end position="434"/>
    </location>
</feature>
<keyword evidence="4" id="KW-0472">Membrane</keyword>
<proteinExistence type="predicted"/>
<evidence type="ECO:0000256" key="4">
    <source>
        <dbReference type="SAM" id="Phobius"/>
    </source>
</evidence>
<dbReference type="PANTHER" id="PTHR24412">
    <property type="entry name" value="KELCH PROTEIN"/>
    <property type="match status" value="1"/>
</dbReference>
<name>A0A4P9VWY1_9FUNG</name>
<accession>A0A4P9VWY1</accession>
<dbReference type="Gene3D" id="2.120.10.80">
    <property type="entry name" value="Kelch-type beta propeller"/>
    <property type="match status" value="1"/>
</dbReference>
<dbReference type="SUPFAM" id="SSF117281">
    <property type="entry name" value="Kelch motif"/>
    <property type="match status" value="1"/>
</dbReference>
<evidence type="ECO:0000256" key="1">
    <source>
        <dbReference type="ARBA" id="ARBA00022441"/>
    </source>
</evidence>
<sequence length="566" mass="59903">MSAGQCAGGRVSADTEGEQQADGTEELQHRLPETLVLARPERRRLLLRSSIASRRRTSPSPSPVTACGADTALLMRLPPFYAVCLWLTPHVAHADSPSNTLAGVKLLTCPDIQNAIFMFGGYFENWFDSINGNKTATLDVWKYDTPSSLWTKLPAPNAPVSSQYASFGVVAVCIGSTIFGTLSSGTFASYNLTSNLWNTSLPQPNASISYAAAFALGDGNAYFVGNWNRSAGSSTLVYNSTANKWTNGPTYPHPVSGAGAAATTAGIGFVFGGSSSGKYYNDIRRLNQSGWSEDLGHGSPYPRDSMCFAAWNESLVLWGGANAVATNISTETVNTFIPPQGWLPPTSISGRTGVPATASCAVVGSVLYIWPHYRLDPDVPPPMSLLQLNLETSKWIAGPRVVPKPAFAPPSPSSSATSSSSSSPATTTANSSASTNTGMIAGVAVAVVLLALALYLALLYILYRRRRAADKALLTPTPEDTPPESRAPSPQISTSSTRPPRPPAPREPGNHPEGLPAYHTGIGNLPDPVVADTPDTDAVVYRGLSEFVPRVNDEVAVSFADEIVVR</sequence>
<dbReference type="InterPro" id="IPR015915">
    <property type="entry name" value="Kelch-typ_b-propeller"/>
</dbReference>
<feature type="compositionally biased region" description="Low complexity" evidence="3">
    <location>
        <begin position="488"/>
        <end position="498"/>
    </location>
</feature>
<evidence type="ECO:0008006" key="7">
    <source>
        <dbReference type="Google" id="ProtNLM"/>
    </source>
</evidence>
<keyword evidence="4" id="KW-1133">Transmembrane helix</keyword>
<keyword evidence="2" id="KW-0677">Repeat</keyword>
<evidence type="ECO:0000313" key="6">
    <source>
        <dbReference type="Proteomes" id="UP000269721"/>
    </source>
</evidence>
<feature type="region of interest" description="Disordered" evidence="3">
    <location>
        <begin position="474"/>
        <end position="527"/>
    </location>
</feature>
<keyword evidence="4" id="KW-0812">Transmembrane</keyword>
<feature type="transmembrane region" description="Helical" evidence="4">
    <location>
        <begin position="439"/>
        <end position="463"/>
    </location>
</feature>
<reference evidence="6" key="1">
    <citation type="journal article" date="2018" name="Nat. Microbiol.">
        <title>Leveraging single-cell genomics to expand the fungal tree of life.</title>
        <authorList>
            <person name="Ahrendt S.R."/>
            <person name="Quandt C.A."/>
            <person name="Ciobanu D."/>
            <person name="Clum A."/>
            <person name="Salamov A."/>
            <person name="Andreopoulos B."/>
            <person name="Cheng J.F."/>
            <person name="Woyke T."/>
            <person name="Pelin A."/>
            <person name="Henrissat B."/>
            <person name="Reynolds N.K."/>
            <person name="Benny G.L."/>
            <person name="Smith M.E."/>
            <person name="James T.Y."/>
            <person name="Grigoriev I.V."/>
        </authorList>
    </citation>
    <scope>NUCLEOTIDE SEQUENCE [LARGE SCALE GENOMIC DNA]</scope>
</reference>
<protein>
    <recommendedName>
        <fullName evidence="7">Galactose oxidase</fullName>
    </recommendedName>
</protein>
<feature type="region of interest" description="Disordered" evidence="3">
    <location>
        <begin position="406"/>
        <end position="434"/>
    </location>
</feature>
<organism evidence="5 6">
    <name type="scientific">Blyttiomyces helicus</name>
    <dbReference type="NCBI Taxonomy" id="388810"/>
    <lineage>
        <taxon>Eukaryota</taxon>
        <taxon>Fungi</taxon>
        <taxon>Fungi incertae sedis</taxon>
        <taxon>Chytridiomycota</taxon>
        <taxon>Chytridiomycota incertae sedis</taxon>
        <taxon>Chytridiomycetes</taxon>
        <taxon>Chytridiomycetes incertae sedis</taxon>
        <taxon>Blyttiomyces</taxon>
    </lineage>
</organism>
<dbReference type="PANTHER" id="PTHR24412:SF489">
    <property type="entry name" value="RING FINGER DOMAIN AND KELCH REPEAT-CONTAINING PROTEIN DDB_G0271372"/>
    <property type="match status" value="1"/>
</dbReference>
<feature type="compositionally biased region" description="Acidic residues" evidence="3">
    <location>
        <begin position="15"/>
        <end position="25"/>
    </location>
</feature>
<evidence type="ECO:0000256" key="2">
    <source>
        <dbReference type="ARBA" id="ARBA00022737"/>
    </source>
</evidence>
<keyword evidence="6" id="KW-1185">Reference proteome</keyword>
<evidence type="ECO:0000256" key="3">
    <source>
        <dbReference type="SAM" id="MobiDB-lite"/>
    </source>
</evidence>
<evidence type="ECO:0000313" key="5">
    <source>
        <dbReference type="EMBL" id="RKO84229.1"/>
    </source>
</evidence>
<dbReference type="Proteomes" id="UP000269721">
    <property type="component" value="Unassembled WGS sequence"/>
</dbReference>